<accession>A0A9W6C7U3</accession>
<reference evidence="2" key="2">
    <citation type="submission" date="2022-11" db="EMBL/GenBank/DDBJ databases">
        <title>Draft genome sequence of Sellimonas catena strain 18CBH55.</title>
        <authorList>
            <person name="Atsushi H."/>
            <person name="Moriya O."/>
            <person name="Mitsuo S."/>
        </authorList>
    </citation>
    <scope>NUCLEOTIDE SEQUENCE</scope>
    <source>
        <strain evidence="2">18CBH55</strain>
    </source>
</reference>
<evidence type="ECO:0000313" key="3">
    <source>
        <dbReference type="Proteomes" id="UP001145094"/>
    </source>
</evidence>
<evidence type="ECO:0000313" key="2">
    <source>
        <dbReference type="EMBL" id="GLG88953.1"/>
    </source>
</evidence>
<reference evidence="2" key="3">
    <citation type="journal article" date="2023" name="Int. J. Syst. Evol. Microbiol.">
        <title>Sellimonas catena sp. nov., isolated from human faeces.</title>
        <authorList>
            <person name="Hisatomi A."/>
            <person name="Ohkuma M."/>
            <person name="Sakamoto M."/>
        </authorList>
    </citation>
    <scope>NUCLEOTIDE SEQUENCE</scope>
    <source>
        <strain evidence="2">18CBH55</strain>
    </source>
</reference>
<protein>
    <recommendedName>
        <fullName evidence="4">Phage holin family Hol44, holin superfamily V</fullName>
    </recommendedName>
</protein>
<evidence type="ECO:0000256" key="1">
    <source>
        <dbReference type="SAM" id="Phobius"/>
    </source>
</evidence>
<keyword evidence="1" id="KW-0472">Membrane</keyword>
<feature type="transmembrane region" description="Helical" evidence="1">
    <location>
        <begin position="36"/>
        <end position="55"/>
    </location>
</feature>
<name>A0A9W6C7U3_9FIRM</name>
<reference evidence="2" key="1">
    <citation type="submission" date="2022-11" db="EMBL/GenBank/DDBJ databases">
        <title>Draft genome sequence of Sellimonas catena strain 18CBH55.</title>
        <authorList>
            <person name="Hisatomi A."/>
            <person name="Ohkuma M."/>
            <person name="Sakamoto M."/>
        </authorList>
    </citation>
    <scope>NUCLEOTIDE SEQUENCE</scope>
    <source>
        <strain evidence="2">18CBH55</strain>
    </source>
</reference>
<dbReference type="EMBL" id="BSCH01000002">
    <property type="protein sequence ID" value="GLG88953.1"/>
    <property type="molecule type" value="Genomic_DNA"/>
</dbReference>
<dbReference type="Pfam" id="PF16079">
    <property type="entry name" value="Phage_holin_5_2"/>
    <property type="match status" value="1"/>
</dbReference>
<organism evidence="2 3">
    <name type="scientific">Sellimonas catena</name>
    <dbReference type="NCBI Taxonomy" id="2994035"/>
    <lineage>
        <taxon>Bacteria</taxon>
        <taxon>Bacillati</taxon>
        <taxon>Bacillota</taxon>
        <taxon>Clostridia</taxon>
        <taxon>Lachnospirales</taxon>
        <taxon>Lachnospiraceae</taxon>
        <taxon>Sellimonas</taxon>
    </lineage>
</organism>
<keyword evidence="1" id="KW-1133">Transmembrane helix</keyword>
<dbReference type="AlphaFoldDB" id="A0A9W6C7U3"/>
<gene>
    <name evidence="2" type="ORF">Selli2_03790</name>
</gene>
<evidence type="ECO:0008006" key="4">
    <source>
        <dbReference type="Google" id="ProtNLM"/>
    </source>
</evidence>
<feature type="transmembrane region" description="Helical" evidence="1">
    <location>
        <begin position="67"/>
        <end position="86"/>
    </location>
</feature>
<dbReference type="Proteomes" id="UP001145094">
    <property type="component" value="Unassembled WGS sequence"/>
</dbReference>
<dbReference type="RefSeq" id="WP_087168446.1">
    <property type="nucleotide sequence ID" value="NZ_BSCH01000002.1"/>
</dbReference>
<feature type="transmembrane region" description="Helical" evidence="1">
    <location>
        <begin position="12"/>
        <end position="29"/>
    </location>
</feature>
<dbReference type="InterPro" id="IPR032111">
    <property type="entry name" value="Clostridium_phage_holin"/>
</dbReference>
<comment type="caution">
    <text evidence="2">The sequence shown here is derived from an EMBL/GenBank/DDBJ whole genome shotgun (WGS) entry which is preliminary data.</text>
</comment>
<keyword evidence="1" id="KW-0812">Transmembrane</keyword>
<proteinExistence type="predicted"/>
<sequence>MELITEYIKPELIVVAVVLYIVGIGLKKTTVVKDKWIPVILGTAGILLCGIWVFANGPVGSGREAALAVFTAIVQGVLAAGASTYVNQILKQLKKEE</sequence>